<name>A0A8H4B2R9_GIGMA</name>
<accession>A0A8H4B2R9</accession>
<dbReference type="Proteomes" id="UP000439903">
    <property type="component" value="Unassembled WGS sequence"/>
</dbReference>
<sequence length="163" mass="18574">MAANNTYETTEENINNNHGDNCCCRQYNSLFSFSILGYMGGIAHLPHPHAFAVNGRAYYQIHSANTTGYPVNWFVYDAGTRNDVANQHKLDQDVVDLIEQELAIVNPFVQSLYQLRDTNYLQARLIIQQSIADIEIAACIIVHSTPIVQERCIQIWRINEKKT</sequence>
<keyword evidence="1" id="KW-0378">Hydrolase</keyword>
<proteinExistence type="predicted"/>
<dbReference type="OrthoDB" id="2437758at2759"/>
<reference evidence="1 2" key="1">
    <citation type="journal article" date="2019" name="Environ. Microbiol.">
        <title>At the nexus of three kingdoms: the genome of the mycorrhizal fungus Gigaspora margarita provides insights into plant, endobacterial and fungal interactions.</title>
        <authorList>
            <person name="Venice F."/>
            <person name="Ghignone S."/>
            <person name="Salvioli di Fossalunga A."/>
            <person name="Amselem J."/>
            <person name="Novero M."/>
            <person name="Xianan X."/>
            <person name="Sedzielewska Toro K."/>
            <person name="Morin E."/>
            <person name="Lipzen A."/>
            <person name="Grigoriev I.V."/>
            <person name="Henrissat B."/>
            <person name="Martin F.M."/>
            <person name="Bonfante P."/>
        </authorList>
    </citation>
    <scope>NUCLEOTIDE SEQUENCE [LARGE SCALE GENOMIC DNA]</scope>
    <source>
        <strain evidence="1 2">BEG34</strain>
    </source>
</reference>
<dbReference type="GO" id="GO:0004386">
    <property type="term" value="F:helicase activity"/>
    <property type="evidence" value="ECO:0007669"/>
    <property type="project" value="UniProtKB-KW"/>
</dbReference>
<comment type="caution">
    <text evidence="1">The sequence shown here is derived from an EMBL/GenBank/DDBJ whole genome shotgun (WGS) entry which is preliminary data.</text>
</comment>
<keyword evidence="1" id="KW-0067">ATP-binding</keyword>
<evidence type="ECO:0000313" key="1">
    <source>
        <dbReference type="EMBL" id="KAF0555241.1"/>
    </source>
</evidence>
<keyword evidence="2" id="KW-1185">Reference proteome</keyword>
<keyword evidence="1" id="KW-0547">Nucleotide-binding</keyword>
<organism evidence="1 2">
    <name type="scientific">Gigaspora margarita</name>
    <dbReference type="NCBI Taxonomy" id="4874"/>
    <lineage>
        <taxon>Eukaryota</taxon>
        <taxon>Fungi</taxon>
        <taxon>Fungi incertae sedis</taxon>
        <taxon>Mucoromycota</taxon>
        <taxon>Glomeromycotina</taxon>
        <taxon>Glomeromycetes</taxon>
        <taxon>Diversisporales</taxon>
        <taxon>Gigasporaceae</taxon>
        <taxon>Gigaspora</taxon>
    </lineage>
</organism>
<gene>
    <name evidence="1" type="ORF">F8M41_017629</name>
</gene>
<protein>
    <submittedName>
        <fullName evidence="1">ATP-dependent DNA helicase pif1</fullName>
    </submittedName>
</protein>
<dbReference type="AlphaFoldDB" id="A0A8H4B2R9"/>
<keyword evidence="1" id="KW-0347">Helicase</keyword>
<dbReference type="EMBL" id="WTPW01000042">
    <property type="protein sequence ID" value="KAF0555241.1"/>
    <property type="molecule type" value="Genomic_DNA"/>
</dbReference>
<evidence type="ECO:0000313" key="2">
    <source>
        <dbReference type="Proteomes" id="UP000439903"/>
    </source>
</evidence>